<gene>
    <name evidence="10" type="ORF">JCM21531_874</name>
</gene>
<keyword evidence="7" id="KW-0414">Isoprene biosynthesis</keyword>
<dbReference type="Pfam" id="PF26540">
    <property type="entry name" value="GcpE_C"/>
    <property type="match status" value="1"/>
</dbReference>
<keyword evidence="3" id="KW-0479">Metal-binding</keyword>
<keyword evidence="11" id="KW-1185">Reference proteome</keyword>
<proteinExistence type="predicted"/>
<reference evidence="10" key="1">
    <citation type="journal article" date="2014" name="Genome Announc.">
        <title>Draft Genome Sequence of Clostridium straminisolvens Strain JCM 21531T, Isolated from a Cellulose-Degrading Bacterial Community.</title>
        <authorList>
            <person name="Yuki M."/>
            <person name="Oshima K."/>
            <person name="Suda W."/>
            <person name="Sakamoto M."/>
            <person name="Kitamura K."/>
            <person name="Iida T."/>
            <person name="Hattori M."/>
            <person name="Ohkuma M."/>
        </authorList>
    </citation>
    <scope>NUCLEOTIDE SEQUENCE [LARGE SCALE GENOMIC DNA]</scope>
    <source>
        <strain evidence="10">JCM 21531</strain>
    </source>
</reference>
<dbReference type="InterPro" id="IPR004588">
    <property type="entry name" value="IspG_bac-typ"/>
</dbReference>
<evidence type="ECO:0000256" key="7">
    <source>
        <dbReference type="ARBA" id="ARBA00023229"/>
    </source>
</evidence>
<evidence type="ECO:0000259" key="9">
    <source>
        <dbReference type="Pfam" id="PF26540"/>
    </source>
</evidence>
<feature type="domain" description="IspG TIM-barrel" evidence="8">
    <location>
        <begin position="1"/>
        <end position="116"/>
    </location>
</feature>
<evidence type="ECO:0000256" key="1">
    <source>
        <dbReference type="ARBA" id="ARBA00001966"/>
    </source>
</evidence>
<evidence type="ECO:0000256" key="6">
    <source>
        <dbReference type="ARBA" id="ARBA00023014"/>
    </source>
</evidence>
<dbReference type="STRING" id="1294263.JCM21531_874"/>
<dbReference type="Pfam" id="PF04551">
    <property type="entry name" value="GcpE"/>
    <property type="match status" value="1"/>
</dbReference>
<dbReference type="GO" id="GO:0016114">
    <property type="term" value="P:terpenoid biosynthetic process"/>
    <property type="evidence" value="ECO:0007669"/>
    <property type="project" value="InterPro"/>
</dbReference>
<evidence type="ECO:0000256" key="2">
    <source>
        <dbReference type="ARBA" id="ARBA00022485"/>
    </source>
</evidence>
<name>W4V310_9FIRM</name>
<dbReference type="Gene3D" id="3.20.20.20">
    <property type="entry name" value="Dihydropteroate synthase-like"/>
    <property type="match status" value="1"/>
</dbReference>
<keyword evidence="4" id="KW-0560">Oxidoreductase</keyword>
<dbReference type="AlphaFoldDB" id="W4V310"/>
<dbReference type="Proteomes" id="UP000019109">
    <property type="component" value="Unassembled WGS sequence"/>
</dbReference>
<dbReference type="InterPro" id="IPR058578">
    <property type="entry name" value="IspG_TIM"/>
</dbReference>
<dbReference type="EMBL" id="BAVR01000007">
    <property type="protein sequence ID" value="GAE87502.1"/>
    <property type="molecule type" value="Genomic_DNA"/>
</dbReference>
<keyword evidence="6" id="KW-0411">Iron-sulfur</keyword>
<dbReference type="SUPFAM" id="SSF56014">
    <property type="entry name" value="Nitrite and sulphite reductase 4Fe-4S domain-like"/>
    <property type="match status" value="1"/>
</dbReference>
<keyword evidence="2" id="KW-0004">4Fe-4S</keyword>
<keyword evidence="5" id="KW-0408">Iron</keyword>
<dbReference type="GO" id="GO:0046429">
    <property type="term" value="F:4-hydroxy-3-methylbut-2-en-1-yl diphosphate synthase activity (ferredoxin)"/>
    <property type="evidence" value="ECO:0007669"/>
    <property type="project" value="InterPro"/>
</dbReference>
<dbReference type="InterPro" id="IPR058579">
    <property type="entry name" value="IspG_C"/>
</dbReference>
<evidence type="ECO:0000313" key="10">
    <source>
        <dbReference type="EMBL" id="GAE87502.1"/>
    </source>
</evidence>
<evidence type="ECO:0000313" key="11">
    <source>
        <dbReference type="Proteomes" id="UP000019109"/>
    </source>
</evidence>
<dbReference type="PANTHER" id="PTHR30454:SF0">
    <property type="entry name" value="4-HYDROXY-3-METHYLBUT-2-EN-1-YL DIPHOSPHATE SYNTHASE (FERREDOXIN), CHLOROPLASTIC"/>
    <property type="match status" value="1"/>
</dbReference>
<comment type="caution">
    <text evidence="10">The sequence shown here is derived from an EMBL/GenBank/DDBJ whole genome shotgun (WGS) entry which is preliminary data.</text>
</comment>
<feature type="domain" description="IspG C-terminal" evidence="9">
    <location>
        <begin position="131"/>
        <end position="189"/>
    </location>
</feature>
<evidence type="ECO:0000259" key="8">
    <source>
        <dbReference type="Pfam" id="PF04551"/>
    </source>
</evidence>
<evidence type="ECO:0000256" key="4">
    <source>
        <dbReference type="ARBA" id="ARBA00023002"/>
    </source>
</evidence>
<dbReference type="Gene3D" id="3.30.413.10">
    <property type="entry name" value="Sulfite Reductase Hemoprotein, domain 1"/>
    <property type="match status" value="1"/>
</dbReference>
<dbReference type="InterPro" id="IPR045854">
    <property type="entry name" value="NO2/SO3_Rdtase_4Fe4S_sf"/>
</dbReference>
<evidence type="ECO:0000256" key="5">
    <source>
        <dbReference type="ARBA" id="ARBA00023004"/>
    </source>
</evidence>
<dbReference type="InterPro" id="IPR011005">
    <property type="entry name" value="Dihydropteroate_synth-like_sf"/>
</dbReference>
<dbReference type="GO" id="GO:0051539">
    <property type="term" value="F:4 iron, 4 sulfur cluster binding"/>
    <property type="evidence" value="ECO:0007669"/>
    <property type="project" value="UniProtKB-KW"/>
</dbReference>
<organism evidence="10 11">
    <name type="scientific">Acetivibrio straminisolvens JCM 21531</name>
    <dbReference type="NCBI Taxonomy" id="1294263"/>
    <lineage>
        <taxon>Bacteria</taxon>
        <taxon>Bacillati</taxon>
        <taxon>Bacillota</taxon>
        <taxon>Clostridia</taxon>
        <taxon>Eubacteriales</taxon>
        <taxon>Oscillospiraceae</taxon>
        <taxon>Acetivibrio</taxon>
    </lineage>
</organism>
<comment type="cofactor">
    <cofactor evidence="1">
        <name>[4Fe-4S] cluster</name>
        <dbReference type="ChEBI" id="CHEBI:49883"/>
    </cofactor>
</comment>
<protein>
    <submittedName>
        <fullName evidence="10">1-hydroxy-2-methyl-2-(E)-butenyl 4-diphosphate synthase</fullName>
    </submittedName>
</protein>
<dbReference type="PANTHER" id="PTHR30454">
    <property type="entry name" value="4-HYDROXY-3-METHYLBUT-2-EN-1-YL DIPHOSPHATE SYNTHASE"/>
    <property type="match status" value="1"/>
</dbReference>
<evidence type="ECO:0000256" key="3">
    <source>
        <dbReference type="ARBA" id="ARBA00022723"/>
    </source>
</evidence>
<sequence length="199" mass="21236">MNSGSLEKNIVEKYGGITPEAMVESALGHARILEELDFHNIVISLKASNVPMTIAAYRLISEKTDYPLHIGVTEAGTVFKGTIKSCAGLGCLLAEGIGDTVRVSLTGDPKEEVLVGHELLRALGIEKGGIEFVSCPTCGRCQIDLIGIAEKVEKRLGGLDKNIKVAIMGCAVNGPGEAKEADIALPEEKVRYCCLKREI</sequence>
<dbReference type="GO" id="GO:0046872">
    <property type="term" value="F:metal ion binding"/>
    <property type="evidence" value="ECO:0007669"/>
    <property type="project" value="UniProtKB-KW"/>
</dbReference>
<dbReference type="GO" id="GO:0019288">
    <property type="term" value="P:isopentenyl diphosphate biosynthetic process, methylerythritol 4-phosphate pathway"/>
    <property type="evidence" value="ECO:0007669"/>
    <property type="project" value="TreeGrafter"/>
</dbReference>
<accession>W4V310</accession>